<keyword evidence="2" id="KW-0963">Cytoplasm</keyword>
<dbReference type="Gene3D" id="1.10.533.10">
    <property type="entry name" value="Death Domain, Fas"/>
    <property type="match status" value="1"/>
</dbReference>
<dbReference type="InterPro" id="IPR001315">
    <property type="entry name" value="CARD"/>
</dbReference>
<evidence type="ECO:0000313" key="7">
    <source>
        <dbReference type="Ensembl" id="ENSKMAP00000014786.1"/>
    </source>
</evidence>
<keyword evidence="4" id="KW-0391">Immunity</keyword>
<dbReference type="InterPro" id="IPR011029">
    <property type="entry name" value="DEATH-like_dom_sf"/>
</dbReference>
<reference evidence="7" key="1">
    <citation type="submission" date="2025-08" db="UniProtKB">
        <authorList>
            <consortium name="Ensembl"/>
        </authorList>
    </citation>
    <scope>IDENTIFICATION</scope>
</reference>
<evidence type="ECO:0000256" key="1">
    <source>
        <dbReference type="ARBA" id="ARBA00004514"/>
    </source>
</evidence>
<dbReference type="CDD" id="cd08330">
    <property type="entry name" value="CARD_ASC_NALP1"/>
    <property type="match status" value="1"/>
</dbReference>
<name>A0A3Q3AEX3_KRYMA</name>
<evidence type="ECO:0000256" key="3">
    <source>
        <dbReference type="ARBA" id="ARBA00022588"/>
    </source>
</evidence>
<keyword evidence="5" id="KW-0395">Inflammatory response</keyword>
<dbReference type="AlphaFoldDB" id="A0A3Q3AEX3"/>
<dbReference type="OMA" id="DRECKCH"/>
<dbReference type="InterPro" id="IPR051249">
    <property type="entry name" value="NLRP_Inflammasome"/>
</dbReference>
<dbReference type="Pfam" id="PF00619">
    <property type="entry name" value="CARD"/>
    <property type="match status" value="1"/>
</dbReference>
<organism evidence="7 8">
    <name type="scientific">Kryptolebias marmoratus</name>
    <name type="common">Mangrove killifish</name>
    <name type="synonym">Rivulus marmoratus</name>
    <dbReference type="NCBI Taxonomy" id="37003"/>
    <lineage>
        <taxon>Eukaryota</taxon>
        <taxon>Metazoa</taxon>
        <taxon>Chordata</taxon>
        <taxon>Craniata</taxon>
        <taxon>Vertebrata</taxon>
        <taxon>Euteleostomi</taxon>
        <taxon>Actinopterygii</taxon>
        <taxon>Neopterygii</taxon>
        <taxon>Teleostei</taxon>
        <taxon>Neoteleostei</taxon>
        <taxon>Acanthomorphata</taxon>
        <taxon>Ovalentaria</taxon>
        <taxon>Atherinomorphae</taxon>
        <taxon>Cyprinodontiformes</taxon>
        <taxon>Rivulidae</taxon>
        <taxon>Kryptolebias</taxon>
    </lineage>
</organism>
<dbReference type="PANTHER" id="PTHR46985">
    <property type="entry name" value="NACHT, LRR AND PYD DOMAINS-CONTAINING PROTEIN 1"/>
    <property type="match status" value="1"/>
</dbReference>
<dbReference type="GeneTree" id="ENSGT00940000176861"/>
<dbReference type="SUPFAM" id="SSF47986">
    <property type="entry name" value="DEATH domain"/>
    <property type="match status" value="1"/>
</dbReference>
<evidence type="ECO:0000313" key="8">
    <source>
        <dbReference type="Proteomes" id="UP000264800"/>
    </source>
</evidence>
<dbReference type="InterPro" id="IPR033516">
    <property type="entry name" value="CARD8/ASC/NALP1_CARD"/>
</dbReference>
<reference evidence="7" key="2">
    <citation type="submission" date="2025-09" db="UniProtKB">
        <authorList>
            <consortium name="Ensembl"/>
        </authorList>
    </citation>
    <scope>IDENTIFICATION</scope>
</reference>
<keyword evidence="3" id="KW-0399">Innate immunity</keyword>
<accession>A0A3Q3AEX3</accession>
<dbReference type="GO" id="GO:0006954">
    <property type="term" value="P:inflammatory response"/>
    <property type="evidence" value="ECO:0007669"/>
    <property type="project" value="UniProtKB-KW"/>
</dbReference>
<evidence type="ECO:0000256" key="5">
    <source>
        <dbReference type="ARBA" id="ARBA00023198"/>
    </source>
</evidence>
<evidence type="ECO:0000259" key="6">
    <source>
        <dbReference type="PROSITE" id="PS50209"/>
    </source>
</evidence>
<proteinExistence type="predicted"/>
<protein>
    <recommendedName>
        <fullName evidence="6">CARD domain-containing protein</fullName>
    </recommendedName>
</protein>
<dbReference type="GO" id="GO:0042981">
    <property type="term" value="P:regulation of apoptotic process"/>
    <property type="evidence" value="ECO:0007669"/>
    <property type="project" value="InterPro"/>
</dbReference>
<keyword evidence="8" id="KW-1185">Reference proteome</keyword>
<dbReference type="PANTHER" id="PTHR46985:SF2">
    <property type="entry name" value="APOPTOSIS-ASSOCIATED SPECK-LIKE PROTEIN CONTAINING A CARD"/>
    <property type="match status" value="1"/>
</dbReference>
<dbReference type="GO" id="GO:0005829">
    <property type="term" value="C:cytosol"/>
    <property type="evidence" value="ECO:0007669"/>
    <property type="project" value="UniProtKB-SubCell"/>
</dbReference>
<dbReference type="STRING" id="37003.ENSKMAP00000014786"/>
<dbReference type="Ensembl" id="ENSKMAT00000015003.1">
    <property type="protein sequence ID" value="ENSKMAP00000014786.1"/>
    <property type="gene ID" value="ENSKMAG00000011091.1"/>
</dbReference>
<dbReference type="Proteomes" id="UP000264800">
    <property type="component" value="Unplaced"/>
</dbReference>
<evidence type="ECO:0000256" key="2">
    <source>
        <dbReference type="ARBA" id="ARBA00022490"/>
    </source>
</evidence>
<comment type="subcellular location">
    <subcellularLocation>
        <location evidence="1">Cytoplasm</location>
        <location evidence="1">Cytosol</location>
    </subcellularLocation>
</comment>
<sequence>SEGTPTAELIKRVNNISPILDQLLDKKVIQDEVYDNIRSRSTNTEKMRGIFDGPMRAGRACKDAFYEILKEQEPYLIADLQGK</sequence>
<evidence type="ECO:0000256" key="4">
    <source>
        <dbReference type="ARBA" id="ARBA00022859"/>
    </source>
</evidence>
<feature type="domain" description="CARD" evidence="6">
    <location>
        <begin position="9"/>
        <end position="83"/>
    </location>
</feature>
<dbReference type="GO" id="GO:0045087">
    <property type="term" value="P:innate immune response"/>
    <property type="evidence" value="ECO:0007669"/>
    <property type="project" value="UniProtKB-KW"/>
</dbReference>
<dbReference type="PROSITE" id="PS50209">
    <property type="entry name" value="CARD"/>
    <property type="match status" value="1"/>
</dbReference>